<reference evidence="1 2" key="1">
    <citation type="submission" date="2017-09" db="EMBL/GenBank/DDBJ databases">
        <authorList>
            <person name="Ehlers B."/>
            <person name="Leendertz F.H."/>
        </authorList>
    </citation>
    <scope>NUCLEOTIDE SEQUENCE [LARGE SCALE GENOMIC DNA]</scope>
    <source>
        <strain evidence="1 2">CGMCC 4.6857</strain>
    </source>
</reference>
<dbReference type="RefSeq" id="WP_097321882.1">
    <property type="nucleotide sequence ID" value="NZ_OBDY01000009.1"/>
</dbReference>
<evidence type="ECO:0008006" key="3">
    <source>
        <dbReference type="Google" id="ProtNLM"/>
    </source>
</evidence>
<dbReference type="InterPro" id="IPR029058">
    <property type="entry name" value="AB_hydrolase_fold"/>
</dbReference>
<proteinExistence type="predicted"/>
<evidence type="ECO:0000313" key="2">
    <source>
        <dbReference type="Proteomes" id="UP000219612"/>
    </source>
</evidence>
<dbReference type="Proteomes" id="UP000219612">
    <property type="component" value="Unassembled WGS sequence"/>
</dbReference>
<dbReference type="SUPFAM" id="SSF53474">
    <property type="entry name" value="alpha/beta-Hydrolases"/>
    <property type="match status" value="1"/>
</dbReference>
<evidence type="ECO:0000313" key="1">
    <source>
        <dbReference type="EMBL" id="SNY48576.1"/>
    </source>
</evidence>
<dbReference type="EMBL" id="OBDY01000009">
    <property type="protein sequence ID" value="SNY48576.1"/>
    <property type="molecule type" value="Genomic_DNA"/>
</dbReference>
<keyword evidence="2" id="KW-1185">Reference proteome</keyword>
<name>A0A285INA7_9ACTN</name>
<gene>
    <name evidence="1" type="ORF">SAMN05421748_10935</name>
</gene>
<dbReference type="Gene3D" id="3.40.50.1820">
    <property type="entry name" value="alpha/beta hydrolase"/>
    <property type="match status" value="1"/>
</dbReference>
<accession>A0A285INA7</accession>
<sequence length="336" mass="35174">MRMARVLVVVTLVVAGLVAYAVKQSRAPVSLRPDGIYEVGRTTDLWVDRSRTDQLAPLGGTPRLLSVWTWYPATSAQGAESAYAPPGWEGLHRYGWAATSFGSVRTGTRDDVAFAAGPFPVVVLLPDQGAAAPQYTALASRIAAQGYLVVGVTPTYSAGLTVLDGRPVRASAAGQDPTRRAQFVAVWAADARFAAGRAVTQYGRHADPAKVVYLGHGLGGTAAAAACRADDRCDGTAALSEEVGAGGKRPSGKADLVLGGRAFTVEGAERLTFTDVALYRLAPPVRWALPLGRLDGRRALEIASAYLGAYLRAVTAGQAWAAPSCPEVRPADMLGQ</sequence>
<protein>
    <recommendedName>
        <fullName evidence="3">Platelet-activating factor acetylhydrolase</fullName>
    </recommendedName>
</protein>
<dbReference type="OrthoDB" id="569821at2"/>
<dbReference type="AlphaFoldDB" id="A0A285INA7"/>
<organism evidence="1 2">
    <name type="scientific">Paractinoplanes atraurantiacus</name>
    <dbReference type="NCBI Taxonomy" id="1036182"/>
    <lineage>
        <taxon>Bacteria</taxon>
        <taxon>Bacillati</taxon>
        <taxon>Actinomycetota</taxon>
        <taxon>Actinomycetes</taxon>
        <taxon>Micromonosporales</taxon>
        <taxon>Micromonosporaceae</taxon>
        <taxon>Paractinoplanes</taxon>
    </lineage>
</organism>